<feature type="compositionally biased region" description="Basic and acidic residues" evidence="1">
    <location>
        <begin position="179"/>
        <end position="188"/>
    </location>
</feature>
<evidence type="ECO:0000313" key="3">
    <source>
        <dbReference type="Proteomes" id="UP000325577"/>
    </source>
</evidence>
<evidence type="ECO:0000313" key="2">
    <source>
        <dbReference type="EMBL" id="KAA8538837.1"/>
    </source>
</evidence>
<feature type="compositionally biased region" description="Low complexity" evidence="1">
    <location>
        <begin position="8"/>
        <end position="28"/>
    </location>
</feature>
<dbReference type="OrthoDB" id="1929779at2759"/>
<sequence length="248" mass="26810">MNQSSVDMMMIRRSSTSSRVATSSAKRAMNQTQKRSHLMNSKNIGIDSKTKPKSSTRGVSPSPSPSPLALVRSTNIPAAPRLISDEAAIPPNLRTDRSCSASRGRRPAGTGNQKPDQLSTKAAAAARRQSCSPSVTRGRKVVEQQQQVVVVVENKVRIPSGTQVLGSRMVDKFMNARKSSTEDRETNPKLRSGSINESSGFGRIMSKTSLDMALKHMDIKRDRPVNFRQVGTTTGKDSATVGSRTPSS</sequence>
<name>A0A5J5BAP5_9ASTE</name>
<feature type="region of interest" description="Disordered" evidence="1">
    <location>
        <begin position="176"/>
        <end position="202"/>
    </location>
</feature>
<reference evidence="2 3" key="1">
    <citation type="submission" date="2019-09" db="EMBL/GenBank/DDBJ databases">
        <title>A chromosome-level genome assembly of the Chinese tupelo Nyssa sinensis.</title>
        <authorList>
            <person name="Yang X."/>
            <person name="Kang M."/>
            <person name="Yang Y."/>
            <person name="Xiong H."/>
            <person name="Wang M."/>
            <person name="Zhang Z."/>
            <person name="Wang Z."/>
            <person name="Wu H."/>
            <person name="Ma T."/>
            <person name="Liu J."/>
            <person name="Xi Z."/>
        </authorList>
    </citation>
    <scope>NUCLEOTIDE SEQUENCE [LARGE SCALE GENOMIC DNA]</scope>
    <source>
        <strain evidence="2">J267</strain>
        <tissue evidence="2">Leaf</tissue>
    </source>
</reference>
<feature type="region of interest" description="Disordered" evidence="1">
    <location>
        <begin position="1"/>
        <end position="139"/>
    </location>
</feature>
<dbReference type="GO" id="GO:0055028">
    <property type="term" value="C:cortical microtubule"/>
    <property type="evidence" value="ECO:0007669"/>
    <property type="project" value="TreeGrafter"/>
</dbReference>
<protein>
    <submittedName>
        <fullName evidence="2">Uncharacterized protein</fullName>
    </submittedName>
</protein>
<dbReference type="PANTHER" id="PTHR31949:SF6">
    <property type="entry name" value="DUF4005 DOMAIN-CONTAINING PROTEIN"/>
    <property type="match status" value="1"/>
</dbReference>
<proteinExistence type="predicted"/>
<keyword evidence="3" id="KW-1185">Reference proteome</keyword>
<dbReference type="PANTHER" id="PTHR31949">
    <property type="entry name" value="GASTRIC MUCIN-LIKE PROTEIN"/>
    <property type="match status" value="1"/>
</dbReference>
<gene>
    <name evidence="2" type="ORF">F0562_025529</name>
</gene>
<dbReference type="EMBL" id="CM018037">
    <property type="protein sequence ID" value="KAA8538837.1"/>
    <property type="molecule type" value="Genomic_DNA"/>
</dbReference>
<dbReference type="GO" id="GO:0043622">
    <property type="term" value="P:cortical microtubule organization"/>
    <property type="evidence" value="ECO:0007669"/>
    <property type="project" value="TreeGrafter"/>
</dbReference>
<accession>A0A5J5BAP5</accession>
<dbReference type="AlphaFoldDB" id="A0A5J5BAP5"/>
<feature type="compositionally biased region" description="Polar residues" evidence="1">
    <location>
        <begin position="110"/>
        <end position="120"/>
    </location>
</feature>
<feature type="compositionally biased region" description="Polar residues" evidence="1">
    <location>
        <begin position="229"/>
        <end position="248"/>
    </location>
</feature>
<feature type="region of interest" description="Disordered" evidence="1">
    <location>
        <begin position="222"/>
        <end position="248"/>
    </location>
</feature>
<feature type="compositionally biased region" description="Polar residues" evidence="1">
    <location>
        <begin position="29"/>
        <end position="43"/>
    </location>
</feature>
<dbReference type="Proteomes" id="UP000325577">
    <property type="component" value="Linkage Group LG14"/>
</dbReference>
<organism evidence="2 3">
    <name type="scientific">Nyssa sinensis</name>
    <dbReference type="NCBI Taxonomy" id="561372"/>
    <lineage>
        <taxon>Eukaryota</taxon>
        <taxon>Viridiplantae</taxon>
        <taxon>Streptophyta</taxon>
        <taxon>Embryophyta</taxon>
        <taxon>Tracheophyta</taxon>
        <taxon>Spermatophyta</taxon>
        <taxon>Magnoliopsida</taxon>
        <taxon>eudicotyledons</taxon>
        <taxon>Gunneridae</taxon>
        <taxon>Pentapetalae</taxon>
        <taxon>asterids</taxon>
        <taxon>Cornales</taxon>
        <taxon>Nyssaceae</taxon>
        <taxon>Nyssa</taxon>
    </lineage>
</organism>
<evidence type="ECO:0000256" key="1">
    <source>
        <dbReference type="SAM" id="MobiDB-lite"/>
    </source>
</evidence>